<dbReference type="OrthoDB" id="6631788at2"/>
<accession>A0A329ME36</accession>
<gene>
    <name evidence="3" type="ORF">DQP57_00435</name>
</gene>
<dbReference type="InterPro" id="IPR044925">
    <property type="entry name" value="His-Me_finger_sf"/>
</dbReference>
<evidence type="ECO:0000259" key="1">
    <source>
        <dbReference type="Pfam" id="PF07463"/>
    </source>
</evidence>
<dbReference type="Pfam" id="PF13392">
    <property type="entry name" value="HNH_3"/>
    <property type="match status" value="1"/>
</dbReference>
<dbReference type="EMBL" id="QMEV01000001">
    <property type="protein sequence ID" value="RAV17526.1"/>
    <property type="molecule type" value="Genomic_DNA"/>
</dbReference>
<dbReference type="Pfam" id="PF07463">
    <property type="entry name" value="NUMOD4"/>
    <property type="match status" value="1"/>
</dbReference>
<dbReference type="AlphaFoldDB" id="A0A329ME36"/>
<evidence type="ECO:0000313" key="4">
    <source>
        <dbReference type="Proteomes" id="UP000250915"/>
    </source>
</evidence>
<name>A0A329ME36_9MYCO</name>
<dbReference type="SUPFAM" id="SSF54060">
    <property type="entry name" value="His-Me finger endonucleases"/>
    <property type="match status" value="1"/>
</dbReference>
<dbReference type="Gene3D" id="3.90.75.20">
    <property type="match status" value="1"/>
</dbReference>
<feature type="domain" description="HNH nuclease" evidence="2">
    <location>
        <begin position="70"/>
        <end position="113"/>
    </location>
</feature>
<dbReference type="GO" id="GO:0016788">
    <property type="term" value="F:hydrolase activity, acting on ester bonds"/>
    <property type="evidence" value="ECO:0007669"/>
    <property type="project" value="InterPro"/>
</dbReference>
<dbReference type="InterPro" id="IPR003615">
    <property type="entry name" value="HNH_nuc"/>
</dbReference>
<reference evidence="3 4" key="1">
    <citation type="submission" date="2018-06" db="EMBL/GenBank/DDBJ databases">
        <title>NTM in soil in Japan.</title>
        <authorList>
            <person name="Ohya K."/>
        </authorList>
    </citation>
    <scope>NUCLEOTIDE SEQUENCE [LARGE SCALE GENOMIC DNA]</scope>
    <source>
        <strain evidence="3 4">GF28</strain>
    </source>
</reference>
<comment type="caution">
    <text evidence="3">The sequence shown here is derived from an EMBL/GenBank/DDBJ whole genome shotgun (WGS) entry which is preliminary data.</text>
</comment>
<organism evidence="3 4">
    <name type="scientific">Mycobacterium colombiense</name>
    <dbReference type="NCBI Taxonomy" id="339268"/>
    <lineage>
        <taxon>Bacteria</taxon>
        <taxon>Bacillati</taxon>
        <taxon>Actinomycetota</taxon>
        <taxon>Actinomycetes</taxon>
        <taxon>Mycobacteriales</taxon>
        <taxon>Mycobacteriaceae</taxon>
        <taxon>Mycobacterium</taxon>
        <taxon>Mycobacterium avium complex (MAC)</taxon>
    </lineage>
</organism>
<evidence type="ECO:0000313" key="3">
    <source>
        <dbReference type="EMBL" id="RAV17526.1"/>
    </source>
</evidence>
<protein>
    <recommendedName>
        <fullName evidence="5">HNH endonuclease</fullName>
    </recommendedName>
</protein>
<evidence type="ECO:0000259" key="2">
    <source>
        <dbReference type="Pfam" id="PF13392"/>
    </source>
</evidence>
<proteinExistence type="predicted"/>
<dbReference type="Proteomes" id="UP000250915">
    <property type="component" value="Unassembled WGS sequence"/>
</dbReference>
<evidence type="ECO:0008006" key="5">
    <source>
        <dbReference type="Google" id="ProtNLM"/>
    </source>
</evidence>
<dbReference type="InterPro" id="IPR010902">
    <property type="entry name" value="NUMOD4"/>
</dbReference>
<sequence length="172" mass="19724">MTEQWRAVIGYEGSYEVSDLGNVRSRRRVVHCADETIRIVPERQLKPITAAPSGYKSVVLAKGGRTKMFRVHRLVLEAFVGGRPEGMECRHLNDIPCDNRLENLAWGTSSENKLDIVRNGNHHYAKRTHCAKGHEFTVENTLARNEVPSGRRCRTCKNERERIRYHREKASA</sequence>
<dbReference type="RefSeq" id="WP_112630670.1">
    <property type="nucleotide sequence ID" value="NZ_QMEV01000001.1"/>
</dbReference>
<feature type="domain" description="NUMOD4" evidence="1">
    <location>
        <begin position="3"/>
        <end position="60"/>
    </location>
</feature>